<accession>A0A4Q1QN69</accession>
<keyword evidence="2" id="KW-1185">Reference proteome</keyword>
<gene>
    <name evidence="1" type="ORF">EST54_26620</name>
</gene>
<dbReference type="GO" id="GO:0005524">
    <property type="term" value="F:ATP binding"/>
    <property type="evidence" value="ECO:0007669"/>
    <property type="project" value="UniProtKB-KW"/>
</dbReference>
<organism evidence="1 2">
    <name type="scientific">Streptomyces sioyaensis</name>
    <dbReference type="NCBI Taxonomy" id="67364"/>
    <lineage>
        <taxon>Bacteria</taxon>
        <taxon>Bacillati</taxon>
        <taxon>Actinomycetota</taxon>
        <taxon>Actinomycetes</taxon>
        <taxon>Kitasatosporales</taxon>
        <taxon>Streptomycetaceae</taxon>
        <taxon>Streptomyces</taxon>
    </lineage>
</organism>
<keyword evidence="1" id="KW-0067">ATP-binding</keyword>
<evidence type="ECO:0000313" key="2">
    <source>
        <dbReference type="Proteomes" id="UP000289482"/>
    </source>
</evidence>
<evidence type="ECO:0000313" key="1">
    <source>
        <dbReference type="EMBL" id="RXS61434.1"/>
    </source>
</evidence>
<proteinExistence type="predicted"/>
<dbReference type="AlphaFoldDB" id="A0A4Q1QN69"/>
<name>A0A4Q1QN69_9ACTN</name>
<feature type="non-terminal residue" evidence="1">
    <location>
        <position position="1"/>
    </location>
</feature>
<dbReference type="EMBL" id="SDIF01000103">
    <property type="protein sequence ID" value="RXS61434.1"/>
    <property type="molecule type" value="Genomic_DNA"/>
</dbReference>
<reference evidence="1 2" key="1">
    <citation type="submission" date="2019-01" db="EMBL/GenBank/DDBJ databases">
        <title>Draft genome sequences of the type strain Streptomyces sioyaensis DSM 40032 and its novel strain, TM32, a thermotolerant antibiotics-producing actinobacterium.</title>
        <authorList>
            <person name="Nakaew N."/>
            <person name="Lumyong S."/>
            <person name="Sloan W.T."/>
            <person name="Sungthong R."/>
        </authorList>
    </citation>
    <scope>NUCLEOTIDE SEQUENCE [LARGE SCALE GENOMIC DNA]</scope>
    <source>
        <strain evidence="1 2">DSM 40032</strain>
    </source>
</reference>
<protein>
    <submittedName>
        <fullName evidence="1">ABC transporter ATP-binding protein</fullName>
    </submittedName>
</protein>
<keyword evidence="1" id="KW-0547">Nucleotide-binding</keyword>
<dbReference type="Proteomes" id="UP000289482">
    <property type="component" value="Unassembled WGS sequence"/>
</dbReference>
<comment type="caution">
    <text evidence="1">The sequence shown here is derived from an EMBL/GenBank/DDBJ whole genome shotgun (WGS) entry which is preliminary data.</text>
</comment>
<sequence>RDTCDRVLWLERGELLMDGPTDEVIKAYEKETGK</sequence>